<comment type="similarity">
    <text evidence="1 3">Belongs to the Nudix hydrolase family.</text>
</comment>
<dbReference type="InterPro" id="IPR015797">
    <property type="entry name" value="NUDIX_hydrolase-like_dom_sf"/>
</dbReference>
<feature type="domain" description="Nudix hydrolase" evidence="4">
    <location>
        <begin position="6"/>
        <end position="133"/>
    </location>
</feature>
<comment type="caution">
    <text evidence="5">The sequence shown here is derived from an EMBL/GenBank/DDBJ whole genome shotgun (WGS) entry which is preliminary data.</text>
</comment>
<evidence type="ECO:0000313" key="6">
    <source>
        <dbReference type="Proteomes" id="UP000602395"/>
    </source>
</evidence>
<dbReference type="PANTHER" id="PTHR21340">
    <property type="entry name" value="DIADENOSINE 5,5-P1,P4-TETRAPHOSPHATE PYROPHOSPHOHYDROLASE MUTT"/>
    <property type="match status" value="1"/>
</dbReference>
<keyword evidence="2 3" id="KW-0378">Hydrolase</keyword>
<dbReference type="PROSITE" id="PS00893">
    <property type="entry name" value="NUDIX_BOX"/>
    <property type="match status" value="1"/>
</dbReference>
<evidence type="ECO:0000256" key="1">
    <source>
        <dbReference type="ARBA" id="ARBA00005582"/>
    </source>
</evidence>
<organism evidence="5 6">
    <name type="scientific">Gordonia hankookensis</name>
    <dbReference type="NCBI Taxonomy" id="589403"/>
    <lineage>
        <taxon>Bacteria</taxon>
        <taxon>Bacillati</taxon>
        <taxon>Actinomycetota</taxon>
        <taxon>Actinomycetes</taxon>
        <taxon>Mycobacteriales</taxon>
        <taxon>Gordoniaceae</taxon>
        <taxon>Gordonia</taxon>
    </lineage>
</organism>
<dbReference type="Pfam" id="PF00300">
    <property type="entry name" value="His_Phos_1"/>
    <property type="match status" value="1"/>
</dbReference>
<dbReference type="PRINTS" id="PR00502">
    <property type="entry name" value="NUDIXFAMILY"/>
</dbReference>
<gene>
    <name evidence="5" type="ORF">IDF66_01750</name>
</gene>
<dbReference type="CDD" id="cd03673">
    <property type="entry name" value="NUDIX_Ap6A_hydrolase"/>
    <property type="match status" value="1"/>
</dbReference>
<dbReference type="InterPro" id="IPR020084">
    <property type="entry name" value="NUDIX_hydrolase_CS"/>
</dbReference>
<dbReference type="SMART" id="SM00855">
    <property type="entry name" value="PGAM"/>
    <property type="match status" value="1"/>
</dbReference>
<dbReference type="InterPro" id="IPR029033">
    <property type="entry name" value="His_PPase_superfam"/>
</dbReference>
<dbReference type="PANTHER" id="PTHR21340:SF0">
    <property type="entry name" value="BIS(5'-NUCLEOSYL)-TETRAPHOSPHATASE [ASYMMETRICAL]"/>
    <property type="match status" value="1"/>
</dbReference>
<evidence type="ECO:0000313" key="5">
    <source>
        <dbReference type="EMBL" id="MBD1318295.1"/>
    </source>
</evidence>
<dbReference type="InterPro" id="IPR000086">
    <property type="entry name" value="NUDIX_hydrolase_dom"/>
</dbReference>
<name>A0ABR7W630_9ACTN</name>
<dbReference type="SUPFAM" id="SSF55811">
    <property type="entry name" value="Nudix"/>
    <property type="match status" value="1"/>
</dbReference>
<evidence type="ECO:0000256" key="3">
    <source>
        <dbReference type="RuleBase" id="RU003476"/>
    </source>
</evidence>
<keyword evidence="6" id="KW-1185">Reference proteome</keyword>
<dbReference type="Pfam" id="PF00293">
    <property type="entry name" value="NUDIX"/>
    <property type="match status" value="1"/>
</dbReference>
<protein>
    <submittedName>
        <fullName evidence="5">NUDIX hydrolase</fullName>
    </submittedName>
</protein>
<accession>A0ABR7W630</accession>
<sequence length="307" mass="34742">MSKTTKTVWAAGGVLWRPTRDGQVEVAVVHRPDYDDWTLPKGKIDAGETLIATAAREIREETGQQARLGRHLRDVGYVLPNGNRKRVRYWAARALGGEFEPSHEVDELRWLDMATATEKLSYRLDRAILTEFDRLPTDVHTLLLVRHARAGRRSRYKGDDRLRPLDRTGRHEARQLAGLLETFGAERLHAADRVRCEQTLAPLAHDLGVVTVPEPTLSEEAYLADPQRAHQRIREIAWDTSAIHAVCSQGKVIPPMMRWWSDQDGITLPPKRNRKASVWVLSIHQGKLLAADHIDSPLAHTDIDVES</sequence>
<dbReference type="Gene3D" id="3.90.79.10">
    <property type="entry name" value="Nucleoside Triphosphate Pyrophosphohydrolase"/>
    <property type="match status" value="1"/>
</dbReference>
<dbReference type="InterPro" id="IPR051325">
    <property type="entry name" value="Nudix_hydrolase_domain"/>
</dbReference>
<dbReference type="Gene3D" id="3.40.50.1240">
    <property type="entry name" value="Phosphoglycerate mutase-like"/>
    <property type="match status" value="1"/>
</dbReference>
<dbReference type="PROSITE" id="PS51462">
    <property type="entry name" value="NUDIX"/>
    <property type="match status" value="1"/>
</dbReference>
<dbReference type="InterPro" id="IPR020476">
    <property type="entry name" value="Nudix_hydrolase"/>
</dbReference>
<dbReference type="EMBL" id="JACWMS010000001">
    <property type="protein sequence ID" value="MBD1318295.1"/>
    <property type="molecule type" value="Genomic_DNA"/>
</dbReference>
<dbReference type="RefSeq" id="WP_164309097.1">
    <property type="nucleotide sequence ID" value="NZ_BAABAD010000003.1"/>
</dbReference>
<evidence type="ECO:0000259" key="4">
    <source>
        <dbReference type="PROSITE" id="PS51462"/>
    </source>
</evidence>
<evidence type="ECO:0000256" key="2">
    <source>
        <dbReference type="ARBA" id="ARBA00022801"/>
    </source>
</evidence>
<dbReference type="Proteomes" id="UP000602395">
    <property type="component" value="Unassembled WGS sequence"/>
</dbReference>
<dbReference type="InterPro" id="IPR013078">
    <property type="entry name" value="His_Pase_superF_clade-1"/>
</dbReference>
<proteinExistence type="inferred from homology"/>
<reference evidence="5 6" key="1">
    <citation type="submission" date="2020-09" db="EMBL/GenBank/DDBJ databases">
        <title>Novel species in genus Gordonia.</title>
        <authorList>
            <person name="Zhang G."/>
        </authorList>
    </citation>
    <scope>NUCLEOTIDE SEQUENCE [LARGE SCALE GENOMIC DNA]</scope>
    <source>
        <strain evidence="5 6">ON-33</strain>
    </source>
</reference>
<dbReference type="GO" id="GO:0016787">
    <property type="term" value="F:hydrolase activity"/>
    <property type="evidence" value="ECO:0007669"/>
    <property type="project" value="UniProtKB-KW"/>
</dbReference>
<dbReference type="SUPFAM" id="SSF53254">
    <property type="entry name" value="Phosphoglycerate mutase-like"/>
    <property type="match status" value="1"/>
</dbReference>